<protein>
    <recommendedName>
        <fullName evidence="4">Replication-associated protein</fullName>
    </recommendedName>
    <alternativeName>
        <fullName evidence="17">ATP-dependent helicase Rep</fullName>
    </alternativeName>
    <alternativeName>
        <fullName evidence="18">RepP</fullName>
    </alternativeName>
</protein>
<dbReference type="GO" id="GO:0000166">
    <property type="term" value="F:nucleotide binding"/>
    <property type="evidence" value="ECO:0007669"/>
    <property type="project" value="UniProtKB-KW"/>
</dbReference>
<comment type="subcellular location">
    <subcellularLocation>
        <location evidence="2">Host nucleus</location>
    </subcellularLocation>
</comment>
<keyword evidence="14" id="KW-0190">Covalent protein-DNA linkage</keyword>
<evidence type="ECO:0000256" key="7">
    <source>
        <dbReference type="ARBA" id="ARBA00022695"/>
    </source>
</evidence>
<keyword evidence="5" id="KW-1048">Host nucleus</keyword>
<comment type="cofactor">
    <cofactor evidence="1">
        <name>Mn(2+)</name>
        <dbReference type="ChEBI" id="CHEBI:29035"/>
    </cofactor>
</comment>
<keyword evidence="9" id="KW-0540">Nuclease</keyword>
<dbReference type="InterPro" id="IPR049912">
    <property type="entry name" value="CRESS_DNA_REP"/>
</dbReference>
<keyword evidence="8" id="KW-0235">DNA replication</keyword>
<evidence type="ECO:0000256" key="18">
    <source>
        <dbReference type="ARBA" id="ARBA00032243"/>
    </source>
</evidence>
<evidence type="ECO:0000256" key="6">
    <source>
        <dbReference type="ARBA" id="ARBA00022679"/>
    </source>
</evidence>
<keyword evidence="13" id="KW-0378">Hydrolase</keyword>
<dbReference type="Gene3D" id="3.40.1310.20">
    <property type="match status" value="1"/>
</dbReference>
<dbReference type="InterPro" id="IPR027417">
    <property type="entry name" value="P-loop_NTPase"/>
</dbReference>
<comment type="catalytic activity">
    <reaction evidence="19">
        <text>ATP + H2O = ADP + phosphate + H(+)</text>
        <dbReference type="Rhea" id="RHEA:13065"/>
        <dbReference type="ChEBI" id="CHEBI:15377"/>
        <dbReference type="ChEBI" id="CHEBI:15378"/>
        <dbReference type="ChEBI" id="CHEBI:30616"/>
        <dbReference type="ChEBI" id="CHEBI:43474"/>
        <dbReference type="ChEBI" id="CHEBI:456216"/>
    </reaction>
</comment>
<evidence type="ECO:0000313" key="21">
    <source>
        <dbReference type="EMBL" id="QTE03407.1"/>
    </source>
</evidence>
<evidence type="ECO:0000256" key="17">
    <source>
        <dbReference type="ARBA" id="ARBA00030754"/>
    </source>
</evidence>
<dbReference type="GO" id="GO:0016779">
    <property type="term" value="F:nucleotidyltransferase activity"/>
    <property type="evidence" value="ECO:0007669"/>
    <property type="project" value="UniProtKB-KW"/>
</dbReference>
<evidence type="ECO:0000256" key="10">
    <source>
        <dbReference type="ARBA" id="ARBA00022723"/>
    </source>
</evidence>
<evidence type="ECO:0000256" key="15">
    <source>
        <dbReference type="ARBA" id="ARBA00023125"/>
    </source>
</evidence>
<evidence type="ECO:0000256" key="2">
    <source>
        <dbReference type="ARBA" id="ARBA00004147"/>
    </source>
</evidence>
<dbReference type="GO" id="GO:0003723">
    <property type="term" value="F:RNA binding"/>
    <property type="evidence" value="ECO:0007669"/>
    <property type="project" value="InterPro"/>
</dbReference>
<keyword evidence="16" id="KW-0511">Multifunctional enzyme</keyword>
<evidence type="ECO:0000256" key="9">
    <source>
        <dbReference type="ARBA" id="ARBA00022722"/>
    </source>
</evidence>
<dbReference type="Pfam" id="PF02407">
    <property type="entry name" value="Viral_Rep"/>
    <property type="match status" value="1"/>
</dbReference>
<dbReference type="PROSITE" id="PS52020">
    <property type="entry name" value="CRESS_DNA_REP"/>
    <property type="match status" value="1"/>
</dbReference>
<accession>A0A8A4XBB2</accession>
<keyword evidence="12" id="KW-0255">Endonuclease</keyword>
<dbReference type="GO" id="GO:0016787">
    <property type="term" value="F:hydrolase activity"/>
    <property type="evidence" value="ECO:0007669"/>
    <property type="project" value="UniProtKB-KW"/>
</dbReference>
<evidence type="ECO:0000256" key="12">
    <source>
        <dbReference type="ARBA" id="ARBA00022759"/>
    </source>
</evidence>
<dbReference type="GO" id="GO:0003677">
    <property type="term" value="F:DNA binding"/>
    <property type="evidence" value="ECO:0007669"/>
    <property type="project" value="UniProtKB-KW"/>
</dbReference>
<name>A0A8A4XBB2_9VIRU</name>
<evidence type="ECO:0000256" key="8">
    <source>
        <dbReference type="ARBA" id="ARBA00022705"/>
    </source>
</evidence>
<dbReference type="GO" id="GO:0042025">
    <property type="term" value="C:host cell nucleus"/>
    <property type="evidence" value="ECO:0007669"/>
    <property type="project" value="UniProtKB-SubCell"/>
</dbReference>
<keyword evidence="11" id="KW-0547">Nucleotide-binding</keyword>
<dbReference type="GO" id="GO:0004519">
    <property type="term" value="F:endonuclease activity"/>
    <property type="evidence" value="ECO:0007669"/>
    <property type="project" value="UniProtKB-KW"/>
</dbReference>
<dbReference type="Pfam" id="PF00910">
    <property type="entry name" value="RNA_helicase"/>
    <property type="match status" value="1"/>
</dbReference>
<evidence type="ECO:0000256" key="5">
    <source>
        <dbReference type="ARBA" id="ARBA00022562"/>
    </source>
</evidence>
<evidence type="ECO:0000256" key="4">
    <source>
        <dbReference type="ARBA" id="ARBA00014531"/>
    </source>
</evidence>
<keyword evidence="15" id="KW-0238">DNA-binding</keyword>
<dbReference type="SUPFAM" id="SSF52540">
    <property type="entry name" value="P-loop containing nucleoside triphosphate hydrolases"/>
    <property type="match status" value="1"/>
</dbReference>
<feature type="domain" description="CRESS-DNA virus Rep endonuclease" evidence="20">
    <location>
        <begin position="34"/>
        <end position="125"/>
    </location>
</feature>
<evidence type="ECO:0000256" key="11">
    <source>
        <dbReference type="ARBA" id="ARBA00022741"/>
    </source>
</evidence>
<keyword evidence="7" id="KW-0548">Nucleotidyltransferase</keyword>
<dbReference type="GO" id="GO:0046872">
    <property type="term" value="F:metal ion binding"/>
    <property type="evidence" value="ECO:0007669"/>
    <property type="project" value="UniProtKB-KW"/>
</dbReference>
<keyword evidence="6" id="KW-0808">Transferase</keyword>
<organism evidence="21">
    <name type="scientific">Periparus ater CRESS-DNA-virus sp</name>
    <dbReference type="NCBI Taxonomy" id="2815050"/>
    <lineage>
        <taxon>Viruses</taxon>
        <taxon>Monodnaviria</taxon>
        <taxon>Shotokuvirae</taxon>
        <taxon>Cressdnaviricota</taxon>
    </lineage>
</organism>
<reference evidence="21" key="1">
    <citation type="submission" date="2020-10" db="EMBL/GenBank/DDBJ databases">
        <title>CRESS DNA virus dark matter in the feces of wild birds.</title>
        <authorList>
            <person name="Yang S."/>
            <person name="Zhang W."/>
        </authorList>
    </citation>
    <scope>NUCLEOTIDE SEQUENCE</scope>
    <source>
        <strain evidence="21">Coa196cir1</strain>
    </source>
</reference>
<evidence type="ECO:0000256" key="16">
    <source>
        <dbReference type="ARBA" id="ARBA00023268"/>
    </source>
</evidence>
<evidence type="ECO:0000256" key="19">
    <source>
        <dbReference type="ARBA" id="ARBA00049360"/>
    </source>
</evidence>
<evidence type="ECO:0000256" key="14">
    <source>
        <dbReference type="ARBA" id="ARBA00023124"/>
    </source>
</evidence>
<dbReference type="InterPro" id="IPR000605">
    <property type="entry name" value="Helicase_SF3_ssDNA/RNA_vir"/>
</dbReference>
<dbReference type="Gene3D" id="3.40.50.300">
    <property type="entry name" value="P-loop containing nucleotide triphosphate hydrolases"/>
    <property type="match status" value="1"/>
</dbReference>
<evidence type="ECO:0000256" key="3">
    <source>
        <dbReference type="ARBA" id="ARBA00008545"/>
    </source>
</evidence>
<dbReference type="GO" id="GO:0003724">
    <property type="term" value="F:RNA helicase activity"/>
    <property type="evidence" value="ECO:0007669"/>
    <property type="project" value="InterPro"/>
</dbReference>
<proteinExistence type="inferred from homology"/>
<evidence type="ECO:0000256" key="1">
    <source>
        <dbReference type="ARBA" id="ARBA00001936"/>
    </source>
</evidence>
<keyword evidence="10" id="KW-0479">Metal-binding</keyword>
<comment type="similarity">
    <text evidence="3">Belongs to the nanoviruses/circoviruses replication-associated protein family.</text>
</comment>
<evidence type="ECO:0000256" key="13">
    <source>
        <dbReference type="ARBA" id="ARBA00022801"/>
    </source>
</evidence>
<dbReference type="EMBL" id="MW182776">
    <property type="protein sequence ID" value="QTE03407.1"/>
    <property type="molecule type" value="Genomic_DNA"/>
</dbReference>
<sequence>MVQWSNVAGNTRAATKQKKEWIKKNISNTNKKERMYSKNWCFTTFKDEVEFFDNEKIQYCIFGNEKCPKTGKWHKQGFAQFKQKIRITGLKKLDETAHWEAKRGTTEQAINYCKKDNDYYEIGKPVYVGQKEGNEFKIVLDLAKQGKFEEIENGPYVGTYIRYKKTFDGYDRRELKDLEEPRGIWVYGEPGSGKDSNVKIKFNPYTKAHNKWWDGYDDEENVLWSDFDPNEMKYFFNYFKQWADRYPFKGEHKGGSKTIHPKKFIVTSNWNLESACDTKMQHQALKRRFDEVDFDNETVTKKPKIEFKDKQDLFKDF</sequence>
<dbReference type="GO" id="GO:0006260">
    <property type="term" value="P:DNA replication"/>
    <property type="evidence" value="ECO:0007669"/>
    <property type="project" value="UniProtKB-KW"/>
</dbReference>
<evidence type="ECO:0000259" key="20">
    <source>
        <dbReference type="PROSITE" id="PS52020"/>
    </source>
</evidence>